<dbReference type="InterPro" id="IPR039421">
    <property type="entry name" value="Type_1_exporter"/>
</dbReference>
<evidence type="ECO:0000256" key="2">
    <source>
        <dbReference type="ARBA" id="ARBA00022448"/>
    </source>
</evidence>
<dbReference type="EMBL" id="NDYC01000040">
    <property type="protein sequence ID" value="OXZ26672.1"/>
    <property type="molecule type" value="Genomic_DNA"/>
</dbReference>
<dbReference type="InterPro" id="IPR003593">
    <property type="entry name" value="AAA+_ATPase"/>
</dbReference>
<keyword evidence="6 12" id="KW-0067">ATP-binding</keyword>
<dbReference type="InterPro" id="IPR003439">
    <property type="entry name" value="ABC_transporter-like_ATP-bd"/>
</dbReference>
<comment type="caution">
    <text evidence="12">The sequence shown here is derived from an EMBL/GenBank/DDBJ whole genome shotgun (WGS) entry which is preliminary data.</text>
</comment>
<reference evidence="13" key="1">
    <citation type="submission" date="2017-04" db="EMBL/GenBank/DDBJ databases">
        <title>Finegoldia magna isolated from orthopedic joint implant-associated infections.</title>
        <authorList>
            <person name="Bjorklund S."/>
            <person name="Bruggemann H."/>
            <person name="Jensen A."/>
            <person name="Hellmark B."/>
            <person name="Soderquist B."/>
        </authorList>
    </citation>
    <scope>NUCLEOTIDE SEQUENCE [LARGE SCALE GENOMIC DNA]</scope>
    <source>
        <strain evidence="13">CCUG 54800</strain>
    </source>
</reference>
<dbReference type="PROSITE" id="PS50929">
    <property type="entry name" value="ABC_TM1F"/>
    <property type="match status" value="1"/>
</dbReference>
<dbReference type="Gene3D" id="3.40.50.300">
    <property type="entry name" value="P-loop containing nucleotide triphosphate hydrolases"/>
    <property type="match status" value="1"/>
</dbReference>
<keyword evidence="7 9" id="KW-1133">Transmembrane helix</keyword>
<organism evidence="12 13">
    <name type="scientific">Finegoldia magna</name>
    <name type="common">Peptostreptococcus magnus</name>
    <dbReference type="NCBI Taxonomy" id="1260"/>
    <lineage>
        <taxon>Bacteria</taxon>
        <taxon>Bacillati</taxon>
        <taxon>Bacillota</taxon>
        <taxon>Tissierellia</taxon>
        <taxon>Tissierellales</taxon>
        <taxon>Peptoniphilaceae</taxon>
        <taxon>Finegoldia</taxon>
    </lineage>
</organism>
<comment type="subcellular location">
    <subcellularLocation>
        <location evidence="1">Cell membrane</location>
        <topology evidence="1">Multi-pass membrane protein</topology>
    </subcellularLocation>
</comment>
<dbReference type="RefSeq" id="WP_094206293.1">
    <property type="nucleotide sequence ID" value="NZ_NDYC01000040.1"/>
</dbReference>
<evidence type="ECO:0000256" key="9">
    <source>
        <dbReference type="SAM" id="Phobius"/>
    </source>
</evidence>
<evidence type="ECO:0000313" key="12">
    <source>
        <dbReference type="EMBL" id="OXZ26672.1"/>
    </source>
</evidence>
<proteinExistence type="predicted"/>
<feature type="transmembrane region" description="Helical" evidence="9">
    <location>
        <begin position="130"/>
        <end position="150"/>
    </location>
</feature>
<dbReference type="SUPFAM" id="SSF90123">
    <property type="entry name" value="ABC transporter transmembrane region"/>
    <property type="match status" value="1"/>
</dbReference>
<dbReference type="InterPro" id="IPR017871">
    <property type="entry name" value="ABC_transporter-like_CS"/>
</dbReference>
<dbReference type="InterPro" id="IPR011527">
    <property type="entry name" value="ABC1_TM_dom"/>
</dbReference>
<evidence type="ECO:0000256" key="7">
    <source>
        <dbReference type="ARBA" id="ARBA00022989"/>
    </source>
</evidence>
<feature type="transmembrane region" description="Helical" evidence="9">
    <location>
        <begin position="16"/>
        <end position="32"/>
    </location>
</feature>
<dbReference type="CDD" id="cd18548">
    <property type="entry name" value="ABC_6TM_Tm287_like"/>
    <property type="match status" value="1"/>
</dbReference>
<dbReference type="PROSITE" id="PS00211">
    <property type="entry name" value="ABC_TRANSPORTER_1"/>
    <property type="match status" value="1"/>
</dbReference>
<evidence type="ECO:0000259" key="10">
    <source>
        <dbReference type="PROSITE" id="PS50893"/>
    </source>
</evidence>
<feature type="domain" description="ABC transmembrane type-1" evidence="11">
    <location>
        <begin position="20"/>
        <end position="308"/>
    </location>
</feature>
<feature type="transmembrane region" description="Helical" evidence="9">
    <location>
        <begin position="63"/>
        <end position="82"/>
    </location>
</feature>
<keyword evidence="8 9" id="KW-0472">Membrane</keyword>
<dbReference type="PROSITE" id="PS50893">
    <property type="entry name" value="ABC_TRANSPORTER_2"/>
    <property type="match status" value="1"/>
</dbReference>
<dbReference type="InterPro" id="IPR036640">
    <property type="entry name" value="ABC1_TM_sf"/>
</dbReference>
<feature type="transmembrane region" description="Helical" evidence="9">
    <location>
        <begin position="244"/>
        <end position="267"/>
    </location>
</feature>
<dbReference type="Proteomes" id="UP000215413">
    <property type="component" value="Unassembled WGS sequence"/>
</dbReference>
<dbReference type="SMART" id="SM00382">
    <property type="entry name" value="AAA"/>
    <property type="match status" value="1"/>
</dbReference>
<dbReference type="GO" id="GO:0005886">
    <property type="term" value="C:plasma membrane"/>
    <property type="evidence" value="ECO:0007669"/>
    <property type="project" value="UniProtKB-SubCell"/>
</dbReference>
<feature type="transmembrane region" description="Helical" evidence="9">
    <location>
        <begin position="162"/>
        <end position="182"/>
    </location>
</feature>
<name>A0A233V2Q1_FINMA</name>
<keyword evidence="2" id="KW-0813">Transport</keyword>
<dbReference type="PANTHER" id="PTHR43394">
    <property type="entry name" value="ATP-DEPENDENT PERMEASE MDL1, MITOCHONDRIAL"/>
    <property type="match status" value="1"/>
</dbReference>
<feature type="transmembrane region" description="Helical" evidence="9">
    <location>
        <begin position="287"/>
        <end position="306"/>
    </location>
</feature>
<feature type="domain" description="ABC transporter" evidence="10">
    <location>
        <begin position="342"/>
        <end position="577"/>
    </location>
</feature>
<evidence type="ECO:0000256" key="5">
    <source>
        <dbReference type="ARBA" id="ARBA00022741"/>
    </source>
</evidence>
<dbReference type="SUPFAM" id="SSF52540">
    <property type="entry name" value="P-loop containing nucleoside triphosphate hydrolases"/>
    <property type="match status" value="1"/>
</dbReference>
<dbReference type="GO" id="GO:0005524">
    <property type="term" value="F:ATP binding"/>
    <property type="evidence" value="ECO:0007669"/>
    <property type="project" value="UniProtKB-KW"/>
</dbReference>
<evidence type="ECO:0000256" key="8">
    <source>
        <dbReference type="ARBA" id="ARBA00023136"/>
    </source>
</evidence>
<dbReference type="GO" id="GO:0016887">
    <property type="term" value="F:ATP hydrolysis activity"/>
    <property type="evidence" value="ECO:0007669"/>
    <property type="project" value="InterPro"/>
</dbReference>
<dbReference type="PANTHER" id="PTHR43394:SF1">
    <property type="entry name" value="ATP-BINDING CASSETTE SUB-FAMILY B MEMBER 10, MITOCHONDRIAL"/>
    <property type="match status" value="1"/>
</dbReference>
<keyword evidence="4 9" id="KW-0812">Transmembrane</keyword>
<evidence type="ECO:0000256" key="6">
    <source>
        <dbReference type="ARBA" id="ARBA00022840"/>
    </source>
</evidence>
<dbReference type="GO" id="GO:0015421">
    <property type="term" value="F:ABC-type oligopeptide transporter activity"/>
    <property type="evidence" value="ECO:0007669"/>
    <property type="project" value="TreeGrafter"/>
</dbReference>
<gene>
    <name evidence="12" type="ORF">B9N49_08230</name>
</gene>
<dbReference type="AlphaFoldDB" id="A0A233V2Q1"/>
<evidence type="ECO:0000256" key="4">
    <source>
        <dbReference type="ARBA" id="ARBA00022692"/>
    </source>
</evidence>
<dbReference type="FunFam" id="3.40.50.300:FF:000221">
    <property type="entry name" value="Multidrug ABC transporter ATP-binding protein"/>
    <property type="match status" value="1"/>
</dbReference>
<accession>A0A233V2Q1</accession>
<keyword evidence="3" id="KW-1003">Cell membrane</keyword>
<dbReference type="Pfam" id="PF00664">
    <property type="entry name" value="ABC_membrane"/>
    <property type="match status" value="1"/>
</dbReference>
<keyword evidence="5" id="KW-0547">Nucleotide-binding</keyword>
<evidence type="ECO:0000313" key="13">
    <source>
        <dbReference type="Proteomes" id="UP000215413"/>
    </source>
</evidence>
<protein>
    <submittedName>
        <fullName evidence="12">Multidrug ABC transporter ATP-binding protein</fullName>
    </submittedName>
</protein>
<dbReference type="Pfam" id="PF00005">
    <property type="entry name" value="ABC_tran"/>
    <property type="match status" value="1"/>
</dbReference>
<dbReference type="Gene3D" id="1.20.1560.10">
    <property type="entry name" value="ABC transporter type 1, transmembrane domain"/>
    <property type="match status" value="1"/>
</dbReference>
<dbReference type="InterPro" id="IPR027417">
    <property type="entry name" value="P-loop_NTPase"/>
</dbReference>
<evidence type="ECO:0000256" key="1">
    <source>
        <dbReference type="ARBA" id="ARBA00004651"/>
    </source>
</evidence>
<sequence length="586" mass="66586">MIVLIRIIRYLNKKQWMQILLSFVFIVTQVYLDLKIPDYMSKITMYVESPGHTVSDIIGEGKWMLLCAFGSLISAIIVGYLASKVSASFSKDLRSRIFSKVESFSMKEINEFSTASLITRSTNDITQIQMVIVIGLQILIKAPIMAVWAITKIYNKGFEWTMATAVTVLILIIFVAILMILVMPKFRIMQTLTDNINRILRENLTGLAVIRAYNSEEYRENKFDEANEELTSTQLFTSRAMSTLFPMINFSMSILTLVIYFIGAGLINAAGMMDKYVLFSNMVVFSSYAMQVVMSFMMMSMIFIMIPRAQISANRINEVLDTELSIKDGDVDTSNEDYEYEIEFDNVSFKYTDSEQYILKDIDFKVKKGEKVAIIGSTGSGKSTILNLLLRFYDATEGVVKIQGIDIRKYKLKFLYEKIGAVFQKSFLFKGNVKSNISFSEDGVDTEKVEQAADTSQSMEFIEKFDEKFDHEIAQLGKNVSGGQKQRLSIARAVYKKPNIFLFDDSFSALDFKTDSELRHQLRENNPDATTIIVAQRVGSIMDSDQIIVLENGQIAGIGQHRDLLQNCEVYKEIAYSQLTEEELNA</sequence>
<evidence type="ECO:0000259" key="11">
    <source>
        <dbReference type="PROSITE" id="PS50929"/>
    </source>
</evidence>
<evidence type="ECO:0000256" key="3">
    <source>
        <dbReference type="ARBA" id="ARBA00022475"/>
    </source>
</evidence>